<keyword evidence="4" id="KW-1185">Reference proteome</keyword>
<dbReference type="Proteomes" id="UP001501444">
    <property type="component" value="Unassembled WGS sequence"/>
</dbReference>
<organism evidence="3 4">
    <name type="scientific">Dactylosporangium salmoneum</name>
    <dbReference type="NCBI Taxonomy" id="53361"/>
    <lineage>
        <taxon>Bacteria</taxon>
        <taxon>Bacillati</taxon>
        <taxon>Actinomycetota</taxon>
        <taxon>Actinomycetes</taxon>
        <taxon>Micromonosporales</taxon>
        <taxon>Micromonosporaceae</taxon>
        <taxon>Dactylosporangium</taxon>
    </lineage>
</organism>
<keyword evidence="2" id="KW-0812">Transmembrane</keyword>
<dbReference type="EMBL" id="BAAARV010000083">
    <property type="protein sequence ID" value="GAA2377958.1"/>
    <property type="molecule type" value="Genomic_DNA"/>
</dbReference>
<evidence type="ECO:0000313" key="3">
    <source>
        <dbReference type="EMBL" id="GAA2377958.1"/>
    </source>
</evidence>
<evidence type="ECO:0008006" key="5">
    <source>
        <dbReference type="Google" id="ProtNLM"/>
    </source>
</evidence>
<accession>A0ABP5UHP2</accession>
<feature type="transmembrane region" description="Helical" evidence="2">
    <location>
        <begin position="74"/>
        <end position="97"/>
    </location>
</feature>
<evidence type="ECO:0000256" key="1">
    <source>
        <dbReference type="SAM" id="MobiDB-lite"/>
    </source>
</evidence>
<gene>
    <name evidence="3" type="ORF">GCM10010170_083660</name>
</gene>
<protein>
    <recommendedName>
        <fullName evidence="5">Mce-associated membrane protein</fullName>
    </recommendedName>
</protein>
<reference evidence="4" key="1">
    <citation type="journal article" date="2019" name="Int. J. Syst. Evol. Microbiol.">
        <title>The Global Catalogue of Microorganisms (GCM) 10K type strain sequencing project: providing services to taxonomists for standard genome sequencing and annotation.</title>
        <authorList>
            <consortium name="The Broad Institute Genomics Platform"/>
            <consortium name="The Broad Institute Genome Sequencing Center for Infectious Disease"/>
            <person name="Wu L."/>
            <person name="Ma J."/>
        </authorList>
    </citation>
    <scope>NUCLEOTIDE SEQUENCE [LARGE SCALE GENOMIC DNA]</scope>
    <source>
        <strain evidence="4">JCM 3272</strain>
    </source>
</reference>
<name>A0ABP5UHP2_9ACTN</name>
<keyword evidence="2" id="KW-0472">Membrane</keyword>
<proteinExistence type="predicted"/>
<evidence type="ECO:0000313" key="4">
    <source>
        <dbReference type="Proteomes" id="UP001501444"/>
    </source>
</evidence>
<keyword evidence="2" id="KW-1133">Transmembrane helix</keyword>
<feature type="compositionally biased region" description="Pro residues" evidence="1">
    <location>
        <begin position="53"/>
        <end position="64"/>
    </location>
</feature>
<evidence type="ECO:0000256" key="2">
    <source>
        <dbReference type="SAM" id="Phobius"/>
    </source>
</evidence>
<sequence>MPHGHWTASLWGVDPSKPNDPQVDQGQPIPRSRPANDEVLEGEVIDRGVPLGRPGPPPPPPPTPKKSARTRRTILWTLIGIAAFVCLGGLGIGYIYYDKATAPDTRTPGRTLEEFIDERFNNGPPERVQELICSSPKLVEFDDLVSQLAAREAQTGQEVRANVSATDVRYTSNDKAEIETELVLTAGPRTHAESTRQHWHFDLVSEGGWRVCGAHRLQ</sequence>
<feature type="region of interest" description="Disordered" evidence="1">
    <location>
        <begin position="1"/>
        <end position="69"/>
    </location>
</feature>
<comment type="caution">
    <text evidence="3">The sequence shown here is derived from an EMBL/GenBank/DDBJ whole genome shotgun (WGS) entry which is preliminary data.</text>
</comment>